<gene>
    <name evidence="1" type="ORF">ACFP3V_32000</name>
</gene>
<protein>
    <submittedName>
        <fullName evidence="1">Uncharacterized protein</fullName>
    </submittedName>
</protein>
<keyword evidence="2" id="KW-1185">Reference proteome</keyword>
<dbReference type="EMBL" id="JBHSQJ010000253">
    <property type="protein sequence ID" value="MFC5911816.1"/>
    <property type="molecule type" value="Genomic_DNA"/>
</dbReference>
<proteinExistence type="predicted"/>
<evidence type="ECO:0000313" key="2">
    <source>
        <dbReference type="Proteomes" id="UP001596174"/>
    </source>
</evidence>
<dbReference type="RefSeq" id="WP_380591424.1">
    <property type="nucleotide sequence ID" value="NZ_JBHSQJ010000253.1"/>
</dbReference>
<sequence length="158" mass="16484">MPLTHTPAEQAARTAWAAARQTAGDAAVTYLRTALPALTPTDTQELGLVITSWDVPDGSAGTARITDACVVDLRAERLAPAVAQELVNLLLTDGEDTQGEYTIEDPTPDGSIAEIEDGNGVFHELAVETDGTARVAVGELTVPLAHRILAHLAAPPAQ</sequence>
<organism evidence="1 2">
    <name type="scientific">Streptacidiphilus monticola</name>
    <dbReference type="NCBI Taxonomy" id="2161674"/>
    <lineage>
        <taxon>Bacteria</taxon>
        <taxon>Bacillati</taxon>
        <taxon>Actinomycetota</taxon>
        <taxon>Actinomycetes</taxon>
        <taxon>Kitasatosporales</taxon>
        <taxon>Streptomycetaceae</taxon>
        <taxon>Streptacidiphilus</taxon>
    </lineage>
</organism>
<accession>A0ABW1GD79</accession>
<reference evidence="2" key="1">
    <citation type="journal article" date="2019" name="Int. J. Syst. Evol. Microbiol.">
        <title>The Global Catalogue of Microorganisms (GCM) 10K type strain sequencing project: providing services to taxonomists for standard genome sequencing and annotation.</title>
        <authorList>
            <consortium name="The Broad Institute Genomics Platform"/>
            <consortium name="The Broad Institute Genome Sequencing Center for Infectious Disease"/>
            <person name="Wu L."/>
            <person name="Ma J."/>
        </authorList>
    </citation>
    <scope>NUCLEOTIDE SEQUENCE [LARGE SCALE GENOMIC DNA]</scope>
    <source>
        <strain evidence="2">JCM 4816</strain>
    </source>
</reference>
<dbReference type="Proteomes" id="UP001596174">
    <property type="component" value="Unassembled WGS sequence"/>
</dbReference>
<comment type="caution">
    <text evidence="1">The sequence shown here is derived from an EMBL/GenBank/DDBJ whole genome shotgun (WGS) entry which is preliminary data.</text>
</comment>
<evidence type="ECO:0000313" key="1">
    <source>
        <dbReference type="EMBL" id="MFC5911816.1"/>
    </source>
</evidence>
<name>A0ABW1GD79_9ACTN</name>